<evidence type="ECO:0000259" key="1">
    <source>
        <dbReference type="Pfam" id="PF18847"/>
    </source>
</evidence>
<organism evidence="2 3">
    <name type="scientific">Poseidonibacter ostreae</name>
    <dbReference type="NCBI Taxonomy" id="2654171"/>
    <lineage>
        <taxon>Bacteria</taxon>
        <taxon>Pseudomonadati</taxon>
        <taxon>Campylobacterota</taxon>
        <taxon>Epsilonproteobacteria</taxon>
        <taxon>Campylobacterales</taxon>
        <taxon>Arcobacteraceae</taxon>
        <taxon>Poseidonibacter</taxon>
    </lineage>
</organism>
<reference evidence="2 3" key="1">
    <citation type="submission" date="2019-10" db="EMBL/GenBank/DDBJ databases">
        <title>Poseidonibacter ostreae sp. nov., isolated from the gut of the Ostrea denselamellosa.</title>
        <authorList>
            <person name="Choi A."/>
        </authorList>
    </citation>
    <scope>NUCLEOTIDE SEQUENCE [LARGE SCALE GENOMIC DNA]</scope>
    <source>
        <strain evidence="2 3">SJOD-M-33</strain>
    </source>
</reference>
<accession>A0A6L4WWW4</accession>
<gene>
    <name evidence="2" type="ORF">GBG19_00905</name>
</gene>
<dbReference type="Proteomes" id="UP000472839">
    <property type="component" value="Unassembled WGS sequence"/>
</dbReference>
<dbReference type="RefSeq" id="WP_152279531.1">
    <property type="nucleotide sequence ID" value="NZ_WFKK01000001.1"/>
</dbReference>
<dbReference type="Pfam" id="PF18847">
    <property type="entry name" value="LPD29"/>
    <property type="match status" value="1"/>
</dbReference>
<dbReference type="InterPro" id="IPR041311">
    <property type="entry name" value="LPD29"/>
</dbReference>
<evidence type="ECO:0000313" key="3">
    <source>
        <dbReference type="Proteomes" id="UP000472839"/>
    </source>
</evidence>
<name>A0A6L4WWW4_9BACT</name>
<proteinExistence type="predicted"/>
<comment type="caution">
    <text evidence="2">The sequence shown here is derived from an EMBL/GenBank/DDBJ whole genome shotgun (WGS) entry which is preliminary data.</text>
</comment>
<dbReference type="EMBL" id="WFKK01000001">
    <property type="protein sequence ID" value="KAB7891428.1"/>
    <property type="molecule type" value="Genomic_DNA"/>
</dbReference>
<evidence type="ECO:0000313" key="2">
    <source>
        <dbReference type="EMBL" id="KAB7891428.1"/>
    </source>
</evidence>
<feature type="domain" description="Large polyvalent protein associated" evidence="1">
    <location>
        <begin position="4"/>
        <end position="82"/>
    </location>
</feature>
<sequence>MAFITAEEVKKAREALKKEFPNWKFSVRREDKNTICISLLKGTVDFKELETRNVNSYHFKEQFKGNDNAIEALNKIILIAKGKDYFDKSDSMSDYFHVSHYFDVTIGKLDKPYELVA</sequence>
<protein>
    <recommendedName>
        <fullName evidence="1">Large polyvalent protein associated domain-containing protein</fullName>
    </recommendedName>
</protein>
<dbReference type="AlphaFoldDB" id="A0A6L4WWW4"/>